<protein>
    <submittedName>
        <fullName evidence="8">PTS glucose transporter subunit IIA</fullName>
    </submittedName>
</protein>
<keyword evidence="2" id="KW-0813">Transport</keyword>
<comment type="subcellular location">
    <subcellularLocation>
        <location evidence="1">Cytoplasm</location>
    </subcellularLocation>
</comment>
<evidence type="ECO:0000256" key="4">
    <source>
        <dbReference type="ARBA" id="ARBA00022679"/>
    </source>
</evidence>
<dbReference type="PROSITE" id="PS00371">
    <property type="entry name" value="PTS_EIIA_TYPE_1_HIS"/>
    <property type="match status" value="1"/>
</dbReference>
<keyword evidence="5" id="KW-0598">Phosphotransferase system</keyword>
<evidence type="ECO:0000256" key="5">
    <source>
        <dbReference type="ARBA" id="ARBA00022683"/>
    </source>
</evidence>
<evidence type="ECO:0000313" key="8">
    <source>
        <dbReference type="EMBL" id="MFC6295912.1"/>
    </source>
</evidence>
<dbReference type="PANTHER" id="PTHR45008">
    <property type="entry name" value="PTS SYSTEM GLUCOSE-SPECIFIC EIIA COMPONENT"/>
    <property type="match status" value="1"/>
</dbReference>
<dbReference type="Proteomes" id="UP001596227">
    <property type="component" value="Unassembled WGS sequence"/>
</dbReference>
<keyword evidence="3 8" id="KW-0762">Sugar transport</keyword>
<dbReference type="PANTHER" id="PTHR45008:SF1">
    <property type="entry name" value="PTS SYSTEM GLUCOSE-SPECIFIC EIIA COMPONENT"/>
    <property type="match status" value="1"/>
</dbReference>
<proteinExistence type="predicted"/>
<dbReference type="InterPro" id="IPR001127">
    <property type="entry name" value="PTS_EIIA_1_perm"/>
</dbReference>
<dbReference type="RefSeq" id="WP_137607087.1">
    <property type="nucleotide sequence ID" value="NZ_BJDH01000004.1"/>
</dbReference>
<comment type="caution">
    <text evidence="8">The sequence shown here is derived from an EMBL/GenBank/DDBJ whole genome shotgun (WGS) entry which is preliminary data.</text>
</comment>
<name>A0ABW1UKJ3_9LACO</name>
<dbReference type="Gene3D" id="2.70.70.10">
    <property type="entry name" value="Glucose Permease (Domain IIA)"/>
    <property type="match status" value="1"/>
</dbReference>
<dbReference type="NCBIfam" id="TIGR00830">
    <property type="entry name" value="PTBA"/>
    <property type="match status" value="1"/>
</dbReference>
<dbReference type="Pfam" id="PF00358">
    <property type="entry name" value="PTS_EIIA_1"/>
    <property type="match status" value="1"/>
</dbReference>
<reference evidence="9" key="1">
    <citation type="journal article" date="2019" name="Int. J. Syst. Evol. Microbiol.">
        <title>The Global Catalogue of Microorganisms (GCM) 10K type strain sequencing project: providing services to taxonomists for standard genome sequencing and annotation.</title>
        <authorList>
            <consortium name="The Broad Institute Genomics Platform"/>
            <consortium name="The Broad Institute Genome Sequencing Center for Infectious Disease"/>
            <person name="Wu L."/>
            <person name="Ma J."/>
        </authorList>
    </citation>
    <scope>NUCLEOTIDE SEQUENCE [LARGE SCALE GENOMIC DNA]</scope>
    <source>
        <strain evidence="9">CCM 8934</strain>
    </source>
</reference>
<dbReference type="InterPro" id="IPR050890">
    <property type="entry name" value="PTS_EIIA_component"/>
</dbReference>
<evidence type="ECO:0000256" key="2">
    <source>
        <dbReference type="ARBA" id="ARBA00022448"/>
    </source>
</evidence>
<keyword evidence="4" id="KW-0808">Transferase</keyword>
<sequence>MFGFKKKTKVETLGAIATGQLIPITQVADQVFSQKMMGDGVAIEPSNGQIVAPAAGEITMVAETKHAIMMTTGTGLEIMLHLGLDTVELNGAPFTVRVKVGDQVSAGAPLATMDLAAVKAAGKGTTVMTVITNMDAVDRLTVEAAQTVQAGNEVVKVIVQ</sequence>
<accession>A0ABW1UKJ3</accession>
<dbReference type="PROSITE" id="PS51093">
    <property type="entry name" value="PTS_EIIA_TYPE_1"/>
    <property type="match status" value="1"/>
</dbReference>
<evidence type="ECO:0000259" key="7">
    <source>
        <dbReference type="PROSITE" id="PS51093"/>
    </source>
</evidence>
<evidence type="ECO:0000313" key="9">
    <source>
        <dbReference type="Proteomes" id="UP001596227"/>
    </source>
</evidence>
<dbReference type="EMBL" id="JBHSSB010000032">
    <property type="protein sequence ID" value="MFC6295912.1"/>
    <property type="molecule type" value="Genomic_DNA"/>
</dbReference>
<keyword evidence="9" id="KW-1185">Reference proteome</keyword>
<gene>
    <name evidence="8" type="ORF">ACFQH1_11930</name>
</gene>
<organism evidence="8 9">
    <name type="scientific">Lactiplantibacillus daoliensis</name>
    <dbReference type="NCBI Taxonomy" id="2559916"/>
    <lineage>
        <taxon>Bacteria</taxon>
        <taxon>Bacillati</taxon>
        <taxon>Bacillota</taxon>
        <taxon>Bacilli</taxon>
        <taxon>Lactobacillales</taxon>
        <taxon>Lactobacillaceae</taxon>
        <taxon>Lactiplantibacillus</taxon>
    </lineage>
</organism>
<keyword evidence="6" id="KW-0418">Kinase</keyword>
<feature type="domain" description="PTS EIIA type-1" evidence="7">
    <location>
        <begin position="29"/>
        <end position="133"/>
    </location>
</feature>
<dbReference type="InterPro" id="IPR011055">
    <property type="entry name" value="Dup_hybrid_motif"/>
</dbReference>
<dbReference type="SUPFAM" id="SSF51261">
    <property type="entry name" value="Duplicated hybrid motif"/>
    <property type="match status" value="1"/>
</dbReference>
<evidence type="ECO:0000256" key="3">
    <source>
        <dbReference type="ARBA" id="ARBA00022597"/>
    </source>
</evidence>
<evidence type="ECO:0000256" key="6">
    <source>
        <dbReference type="ARBA" id="ARBA00022777"/>
    </source>
</evidence>
<evidence type="ECO:0000256" key="1">
    <source>
        <dbReference type="ARBA" id="ARBA00004496"/>
    </source>
</evidence>